<evidence type="ECO:0000256" key="4">
    <source>
        <dbReference type="SAM" id="SignalP"/>
    </source>
</evidence>
<feature type="region of interest" description="Disordered" evidence="2">
    <location>
        <begin position="757"/>
        <end position="796"/>
    </location>
</feature>
<gene>
    <name evidence="5" type="ORF">BESB_043510</name>
</gene>
<evidence type="ECO:0000256" key="2">
    <source>
        <dbReference type="SAM" id="MobiDB-lite"/>
    </source>
</evidence>
<feature type="transmembrane region" description="Helical" evidence="3">
    <location>
        <begin position="656"/>
        <end position="677"/>
    </location>
</feature>
<sequence>MAVSAVSFVVRLAILLSLVAVGTHSRSVADRDHAAASCTSCSEESRKAAESLAREALSALPSVKDPAACDVRLQALFCALTCDSAAAKSLPWAHTHASLRSPAFLASALTLDMCPHTCADLGRACAASGRAAVAVCADVKLPALRLQGSQGPRVELKLKSAARTGTTTGGASCLSLDGSAGAVAADSGDVALFETRFQPVTAHAYVMDPTAALPAVSAPAPLAPVSPPGGVPTPVAYPPATPLADVTAVVDPVQSLTSGLPPAPLPPSILLASPAAVLPDVGARLDPATVPASVASPAAVAPLPALPAATPPALPMTQPAVPASAARAAAAPVAAQPPATPTPPIVPVPSTTAPAPAPAPQAVAASPAIPTPVASPTAPGTSQVPPPQAPPPQAPPPQAPPPQAPPPQAPPPQAPPPQAPPPQAPPAPAPAPTPAPAAESAGVAAAPAGGTPAAGAETPASDAVQGETVAAAAEPVEAIDQATLAPVDAGAAAKGAYLVARSAQVEARRVLNDAGELHQAQASDDHENTHGLCTSSCACWPIWASSIVVFVVYSTATFAAILMMAGLFSRGLWSSTFYKGGGYWLIGSALLGGLTGGLVGGLVSECVAGGLGLAAGLMALFCSFLLVGRRGAWLGAMGGVLTGAVIGALARSGGFAIGLGAGIGLLVGVIGGFAPVARQLKVNERYIRQGMMASSLVSRYSRKRSESLRRNGSTHDHGSYSRIGSGAEDHRNSPRSPAVGRMRTAFQSDATGASLAARLRSAVMSTSPPAMDEDDISEPGRPAGILKSSADNAGGQ</sequence>
<proteinExistence type="predicted"/>
<evidence type="ECO:0000256" key="3">
    <source>
        <dbReference type="SAM" id="Phobius"/>
    </source>
</evidence>
<feature type="region of interest" description="Disordered" evidence="2">
    <location>
        <begin position="332"/>
        <end position="469"/>
    </location>
</feature>
<dbReference type="STRING" id="94643.A0A2A9ME55"/>
<dbReference type="AlphaFoldDB" id="A0A2A9ME55"/>
<feature type="compositionally biased region" description="Pro residues" evidence="2">
    <location>
        <begin position="338"/>
        <end position="347"/>
    </location>
</feature>
<comment type="caution">
    <text evidence="5">The sequence shown here is derived from an EMBL/GenBank/DDBJ whole genome shotgun (WGS) entry which is preliminary data.</text>
</comment>
<keyword evidence="1" id="KW-0945">Host-virus interaction</keyword>
<feature type="transmembrane region" description="Helical" evidence="3">
    <location>
        <begin position="632"/>
        <end position="650"/>
    </location>
</feature>
<dbReference type="Proteomes" id="UP000224006">
    <property type="component" value="Chromosome III"/>
</dbReference>
<organism evidence="5 6">
    <name type="scientific">Besnoitia besnoiti</name>
    <name type="common">Apicomplexan protozoan</name>
    <dbReference type="NCBI Taxonomy" id="94643"/>
    <lineage>
        <taxon>Eukaryota</taxon>
        <taxon>Sar</taxon>
        <taxon>Alveolata</taxon>
        <taxon>Apicomplexa</taxon>
        <taxon>Conoidasida</taxon>
        <taxon>Coccidia</taxon>
        <taxon>Eucoccidiorida</taxon>
        <taxon>Eimeriorina</taxon>
        <taxon>Sarcocystidae</taxon>
        <taxon>Besnoitia</taxon>
    </lineage>
</organism>
<feature type="transmembrane region" description="Helical" evidence="3">
    <location>
        <begin position="542"/>
        <end position="569"/>
    </location>
</feature>
<protein>
    <submittedName>
        <fullName evidence="5">Uncharacterized protein</fullName>
    </submittedName>
</protein>
<evidence type="ECO:0000256" key="1">
    <source>
        <dbReference type="ARBA" id="ARBA00022581"/>
    </source>
</evidence>
<feature type="compositionally biased region" description="Pro residues" evidence="2">
    <location>
        <begin position="384"/>
        <end position="435"/>
    </location>
</feature>
<feature type="transmembrane region" description="Helical" evidence="3">
    <location>
        <begin position="607"/>
        <end position="627"/>
    </location>
</feature>
<feature type="compositionally biased region" description="Low complexity" evidence="2">
    <location>
        <begin position="436"/>
        <end position="461"/>
    </location>
</feature>
<dbReference type="PANTHER" id="PTHR13037:SF24">
    <property type="entry name" value="POLYCOMB PROTEIN PCL-RELATED"/>
    <property type="match status" value="1"/>
</dbReference>
<feature type="transmembrane region" description="Helical" evidence="3">
    <location>
        <begin position="581"/>
        <end position="601"/>
    </location>
</feature>
<dbReference type="VEuPathDB" id="ToxoDB:BESB_043510"/>
<name>A0A2A9ME55_BESBE</name>
<keyword evidence="3" id="KW-1133">Transmembrane helix</keyword>
<feature type="region of interest" description="Disordered" evidence="2">
    <location>
        <begin position="703"/>
        <end position="738"/>
    </location>
</feature>
<reference evidence="5 6" key="1">
    <citation type="submission" date="2017-09" db="EMBL/GenBank/DDBJ databases">
        <title>Genome sequencing of Besnoitia besnoiti strain Bb-Ger1.</title>
        <authorList>
            <person name="Schares G."/>
            <person name="Venepally P."/>
            <person name="Lorenzi H.A."/>
        </authorList>
    </citation>
    <scope>NUCLEOTIDE SEQUENCE [LARGE SCALE GENOMIC DNA]</scope>
    <source>
        <strain evidence="5 6">Bb-Ger1</strain>
    </source>
</reference>
<evidence type="ECO:0000313" key="5">
    <source>
        <dbReference type="EMBL" id="PFH36159.1"/>
    </source>
</evidence>
<dbReference type="PANTHER" id="PTHR13037">
    <property type="entry name" value="FORMIN"/>
    <property type="match status" value="1"/>
</dbReference>
<dbReference type="KEGG" id="bbes:BESB_043510"/>
<feature type="compositionally biased region" description="Low complexity" evidence="2">
    <location>
        <begin position="348"/>
        <end position="368"/>
    </location>
</feature>
<keyword evidence="3" id="KW-0812">Transmembrane</keyword>
<keyword evidence="6" id="KW-1185">Reference proteome</keyword>
<keyword evidence="3" id="KW-0472">Membrane</keyword>
<feature type="signal peptide" evidence="4">
    <location>
        <begin position="1"/>
        <end position="25"/>
    </location>
</feature>
<dbReference type="EMBL" id="NWUJ01000003">
    <property type="protein sequence ID" value="PFH36159.1"/>
    <property type="molecule type" value="Genomic_DNA"/>
</dbReference>
<feature type="compositionally biased region" description="Basic and acidic residues" evidence="2">
    <location>
        <begin position="703"/>
        <end position="719"/>
    </location>
</feature>
<keyword evidence="4" id="KW-0732">Signal</keyword>
<dbReference type="OrthoDB" id="343665at2759"/>
<evidence type="ECO:0000313" key="6">
    <source>
        <dbReference type="Proteomes" id="UP000224006"/>
    </source>
</evidence>
<feature type="chain" id="PRO_5013106404" evidence="4">
    <location>
        <begin position="26"/>
        <end position="796"/>
    </location>
</feature>
<accession>A0A2A9ME55</accession>
<dbReference type="GeneID" id="40309281"/>
<dbReference type="RefSeq" id="XP_029220168.1">
    <property type="nucleotide sequence ID" value="XM_029362802.1"/>
</dbReference>